<dbReference type="AlphaFoldDB" id="A0A7W5BF77"/>
<protein>
    <submittedName>
        <fullName evidence="2">Serine/threonine protein phosphatase PrpC</fullName>
    </submittedName>
</protein>
<evidence type="ECO:0000313" key="3">
    <source>
        <dbReference type="Proteomes" id="UP000541535"/>
    </source>
</evidence>
<keyword evidence="3" id="KW-1185">Reference proteome</keyword>
<dbReference type="EMBL" id="JACHXD010000014">
    <property type="protein sequence ID" value="MBB3121155.1"/>
    <property type="molecule type" value="Genomic_DNA"/>
</dbReference>
<dbReference type="SMART" id="SM00331">
    <property type="entry name" value="PP2C_SIG"/>
    <property type="match status" value="1"/>
</dbReference>
<dbReference type="InterPro" id="IPR001932">
    <property type="entry name" value="PPM-type_phosphatase-like_dom"/>
</dbReference>
<name>A0A7W5BF77_9BURK</name>
<evidence type="ECO:0000313" key="2">
    <source>
        <dbReference type="EMBL" id="MBB3121155.1"/>
    </source>
</evidence>
<accession>A0A7W5BF77</accession>
<comment type="caution">
    <text evidence="2">The sequence shown here is derived from an EMBL/GenBank/DDBJ whole genome shotgun (WGS) entry which is preliminary data.</text>
</comment>
<dbReference type="InterPro" id="IPR036457">
    <property type="entry name" value="PPM-type-like_dom_sf"/>
</dbReference>
<evidence type="ECO:0000259" key="1">
    <source>
        <dbReference type="SMART" id="SM00331"/>
    </source>
</evidence>
<reference evidence="2 3" key="1">
    <citation type="submission" date="2020-08" db="EMBL/GenBank/DDBJ databases">
        <title>Genomic Encyclopedia of Type Strains, Phase III (KMG-III): the genomes of soil and plant-associated and newly described type strains.</title>
        <authorList>
            <person name="Whitman W."/>
        </authorList>
    </citation>
    <scope>NUCLEOTIDE SEQUENCE [LARGE SCALE GENOMIC DNA]</scope>
    <source>
        <strain evidence="2 3">CECT 8897</strain>
    </source>
</reference>
<proteinExistence type="predicted"/>
<gene>
    <name evidence="2" type="ORF">FHS03_004231</name>
</gene>
<organism evidence="2 3">
    <name type="scientific">Pseudoduganella violacea</name>
    <dbReference type="NCBI Taxonomy" id="1715466"/>
    <lineage>
        <taxon>Bacteria</taxon>
        <taxon>Pseudomonadati</taxon>
        <taxon>Pseudomonadota</taxon>
        <taxon>Betaproteobacteria</taxon>
        <taxon>Burkholderiales</taxon>
        <taxon>Oxalobacteraceae</taxon>
        <taxon>Telluria group</taxon>
        <taxon>Pseudoduganella</taxon>
    </lineage>
</organism>
<dbReference type="SUPFAM" id="SSF81606">
    <property type="entry name" value="PP2C-like"/>
    <property type="match status" value="1"/>
</dbReference>
<dbReference type="Gene3D" id="3.60.40.10">
    <property type="entry name" value="PPM-type phosphatase domain"/>
    <property type="match status" value="1"/>
</dbReference>
<sequence>MTTLPAPLNFGPLLDVAARSNPCAIAGAALRLENQDNYVLIDASGQAVMLHQQVPRRLQLPHWPAGHLRLAVMDGMGGHGHGREAAEATAAGLLRMPPCATLAQLSQQLDALHADLQAQFSPPGQPHNERRPGTTLTLVELAPGQAPLLYHVGDSRLYEITPQWAAPLTVDHVPATMFALHGLLDEREWWQQVHGEHRAQISQAFILGNAFDNPLQLEDGLRALDRGCLPPFLRHLGDRRALELRRDALYLLASDGFWACRQPQLWTARWPELLAHASAAGALDALFGEFNAHPPPGLHVDNLTAIAFRLA</sequence>
<feature type="domain" description="PPM-type phosphatase" evidence="1">
    <location>
        <begin position="49"/>
        <end position="310"/>
    </location>
</feature>
<dbReference type="RefSeq" id="WP_183442885.1">
    <property type="nucleotide sequence ID" value="NZ_JACHXD010000014.1"/>
</dbReference>
<dbReference type="Proteomes" id="UP000541535">
    <property type="component" value="Unassembled WGS sequence"/>
</dbReference>